<dbReference type="GO" id="GO:0006865">
    <property type="term" value="P:amino acid transport"/>
    <property type="evidence" value="ECO:0007669"/>
    <property type="project" value="UniProtKB-KW"/>
</dbReference>
<dbReference type="PANTHER" id="PTHR30614">
    <property type="entry name" value="MEMBRANE COMPONENT OF AMINO ACID ABC TRANSPORTER"/>
    <property type="match status" value="1"/>
</dbReference>
<accession>A0A227KAC0</accession>
<dbReference type="PROSITE" id="PS50928">
    <property type="entry name" value="ABC_TM1"/>
    <property type="match status" value="1"/>
</dbReference>
<evidence type="ECO:0000256" key="5">
    <source>
        <dbReference type="ARBA" id="ARBA00022692"/>
    </source>
</evidence>
<feature type="transmembrane region" description="Helical" evidence="9">
    <location>
        <begin position="209"/>
        <end position="235"/>
    </location>
</feature>
<evidence type="ECO:0000256" key="8">
    <source>
        <dbReference type="ARBA" id="ARBA00023136"/>
    </source>
</evidence>
<dbReference type="InterPro" id="IPR043429">
    <property type="entry name" value="ArtM/GltK/GlnP/TcyL/YhdX-like"/>
</dbReference>
<feature type="transmembrane region" description="Helical" evidence="9">
    <location>
        <begin position="255"/>
        <end position="274"/>
    </location>
</feature>
<organism evidence="11 12">
    <name type="scientific">Turicimonas muris</name>
    <dbReference type="NCBI Taxonomy" id="1796652"/>
    <lineage>
        <taxon>Bacteria</taxon>
        <taxon>Pseudomonadati</taxon>
        <taxon>Pseudomonadota</taxon>
        <taxon>Betaproteobacteria</taxon>
        <taxon>Burkholderiales</taxon>
        <taxon>Sutterellaceae</taxon>
        <taxon>Turicimonas</taxon>
    </lineage>
</organism>
<dbReference type="InterPro" id="IPR035906">
    <property type="entry name" value="MetI-like_sf"/>
</dbReference>
<comment type="caution">
    <text evidence="11">The sequence shown here is derived from an EMBL/GenBank/DDBJ whole genome shotgun (WGS) entry which is preliminary data.</text>
</comment>
<evidence type="ECO:0000256" key="1">
    <source>
        <dbReference type="ARBA" id="ARBA00004429"/>
    </source>
</evidence>
<comment type="subcellular location">
    <subcellularLocation>
        <location evidence="1">Cell inner membrane</location>
        <topology evidence="1">Multi-pass membrane protein</topology>
    </subcellularLocation>
    <subcellularLocation>
        <location evidence="9">Cell membrane</location>
        <topology evidence="9">Multi-pass membrane protein</topology>
    </subcellularLocation>
</comment>
<gene>
    <name evidence="11" type="ORF">ADH67_13025</name>
</gene>
<dbReference type="PANTHER" id="PTHR30614:SF37">
    <property type="entry name" value="AMINO-ACID ABC TRANSPORTER PERMEASE PROTEIN YHDX-RELATED"/>
    <property type="match status" value="1"/>
</dbReference>
<dbReference type="GeneID" id="78362327"/>
<dbReference type="Pfam" id="PF00528">
    <property type="entry name" value="BPD_transp_1"/>
    <property type="match status" value="1"/>
</dbReference>
<keyword evidence="7 9" id="KW-1133">Transmembrane helix</keyword>
<evidence type="ECO:0000256" key="4">
    <source>
        <dbReference type="ARBA" id="ARBA00022475"/>
    </source>
</evidence>
<evidence type="ECO:0000313" key="11">
    <source>
        <dbReference type="EMBL" id="OXE44155.1"/>
    </source>
</evidence>
<dbReference type="EMBL" id="NHMP01000017">
    <property type="protein sequence ID" value="OXE44155.1"/>
    <property type="molecule type" value="Genomic_DNA"/>
</dbReference>
<feature type="transmembrane region" description="Helical" evidence="9">
    <location>
        <begin position="83"/>
        <end position="109"/>
    </location>
</feature>
<evidence type="ECO:0000313" key="12">
    <source>
        <dbReference type="Proteomes" id="UP000214610"/>
    </source>
</evidence>
<dbReference type="GO" id="GO:0022857">
    <property type="term" value="F:transmembrane transporter activity"/>
    <property type="evidence" value="ECO:0007669"/>
    <property type="project" value="InterPro"/>
</dbReference>
<dbReference type="GO" id="GO:0043190">
    <property type="term" value="C:ATP-binding cassette (ABC) transporter complex"/>
    <property type="evidence" value="ECO:0007669"/>
    <property type="project" value="InterPro"/>
</dbReference>
<evidence type="ECO:0000256" key="9">
    <source>
        <dbReference type="RuleBase" id="RU363032"/>
    </source>
</evidence>
<feature type="domain" description="ABC transmembrane type-1" evidence="10">
    <location>
        <begin position="88"/>
        <end position="374"/>
    </location>
</feature>
<sequence>MSGPKGDASWRLRERHRKIKEGLWQGALLLILVAVFGSFIFNVSANLSARNIHSGFDFLFERSGFEIGESLITFNSSEAYFKAFLAGLLNTIKVSVLSIITATVLGIIVGLMRLSKHPLIKFLGALHVEFYRNIPLLVQLLLVYLVITELLPDSFDPIHFGSWAVLSKAGFQFALPNDWHISFVITTVSFVVSWLALRAAFLKKSTGLVATVSGFLGGVLISVLTWIICGFVFGWDKPEVQRFAIEGGGSLSPEFLALWFGLTFFTSAAIAEIFRAGFLAVPKGQWAAASALGMTKTEIISYIVFPQALKLAVPPLASQYMNLTKNSSLAVVVGYPDLVSIGNSTINLNGQALEVIVIIMSVFLTLNLITAVLMNWLNAKVTRGTNGS</sequence>
<feature type="transmembrane region" description="Helical" evidence="9">
    <location>
        <begin position="355"/>
        <end position="377"/>
    </location>
</feature>
<dbReference type="RefSeq" id="WP_066594517.1">
    <property type="nucleotide sequence ID" value="NZ_CAJTBZ010000017.1"/>
</dbReference>
<comment type="similarity">
    <text evidence="2">Belongs to the binding-protein-dependent transport system permease family. HisMQ subfamily.</text>
</comment>
<dbReference type="AlphaFoldDB" id="A0A227KAC0"/>
<evidence type="ECO:0000256" key="3">
    <source>
        <dbReference type="ARBA" id="ARBA00022448"/>
    </source>
</evidence>
<keyword evidence="8 9" id="KW-0472">Membrane</keyword>
<dbReference type="InterPro" id="IPR000515">
    <property type="entry name" value="MetI-like"/>
</dbReference>
<feature type="transmembrane region" description="Helical" evidence="9">
    <location>
        <begin position="179"/>
        <end position="197"/>
    </location>
</feature>
<evidence type="ECO:0000256" key="2">
    <source>
        <dbReference type="ARBA" id="ARBA00010072"/>
    </source>
</evidence>
<keyword evidence="12" id="KW-1185">Reference proteome</keyword>
<dbReference type="NCBIfam" id="TIGR01726">
    <property type="entry name" value="HEQRo_perm_3TM"/>
    <property type="match status" value="1"/>
</dbReference>
<keyword evidence="6" id="KW-0029">Amino-acid transport</keyword>
<evidence type="ECO:0000256" key="7">
    <source>
        <dbReference type="ARBA" id="ARBA00022989"/>
    </source>
</evidence>
<evidence type="ECO:0000256" key="6">
    <source>
        <dbReference type="ARBA" id="ARBA00022970"/>
    </source>
</evidence>
<keyword evidence="3 9" id="KW-0813">Transport</keyword>
<feature type="transmembrane region" description="Helical" evidence="9">
    <location>
        <begin position="21"/>
        <end position="41"/>
    </location>
</feature>
<dbReference type="SUPFAM" id="SSF161098">
    <property type="entry name" value="MetI-like"/>
    <property type="match status" value="1"/>
</dbReference>
<reference evidence="12" key="1">
    <citation type="submission" date="2017-05" db="EMBL/GenBank/DDBJ databases">
        <title>Improved OligoMM genomes.</title>
        <authorList>
            <person name="Garzetti D."/>
        </authorList>
    </citation>
    <scope>NUCLEOTIDE SEQUENCE [LARGE SCALE GENOMIC DNA]</scope>
    <source>
        <strain evidence="12">YL45</strain>
    </source>
</reference>
<protein>
    <submittedName>
        <fullName evidence="11">Amino acid ABC transporter permease</fullName>
    </submittedName>
</protein>
<dbReference type="InterPro" id="IPR010065">
    <property type="entry name" value="AA_ABC_transptr_permease_3TM"/>
</dbReference>
<name>A0A227KAC0_9BURK</name>
<proteinExistence type="inferred from homology"/>
<feature type="transmembrane region" description="Helical" evidence="9">
    <location>
        <begin position="130"/>
        <end position="147"/>
    </location>
</feature>
<keyword evidence="4" id="KW-1003">Cell membrane</keyword>
<evidence type="ECO:0000259" key="10">
    <source>
        <dbReference type="PROSITE" id="PS50928"/>
    </source>
</evidence>
<dbReference type="Proteomes" id="UP000214610">
    <property type="component" value="Unassembled WGS sequence"/>
</dbReference>
<keyword evidence="5 9" id="KW-0812">Transmembrane</keyword>
<dbReference type="Gene3D" id="1.10.3720.10">
    <property type="entry name" value="MetI-like"/>
    <property type="match status" value="2"/>
</dbReference>
<dbReference type="CDD" id="cd06261">
    <property type="entry name" value="TM_PBP2"/>
    <property type="match status" value="1"/>
</dbReference>